<keyword evidence="4 6" id="KW-1133">Transmembrane helix</keyword>
<evidence type="ECO:0000256" key="4">
    <source>
        <dbReference type="ARBA" id="ARBA00022989"/>
    </source>
</evidence>
<proteinExistence type="predicted"/>
<evidence type="ECO:0000256" key="1">
    <source>
        <dbReference type="ARBA" id="ARBA00004651"/>
    </source>
</evidence>
<feature type="transmembrane region" description="Helical" evidence="6">
    <location>
        <begin position="7"/>
        <end position="29"/>
    </location>
</feature>
<dbReference type="GO" id="GO:0005886">
    <property type="term" value="C:plasma membrane"/>
    <property type="evidence" value="ECO:0007669"/>
    <property type="project" value="UniProtKB-SubCell"/>
</dbReference>
<dbReference type="GO" id="GO:0022857">
    <property type="term" value="F:transmembrane transporter activity"/>
    <property type="evidence" value="ECO:0007669"/>
    <property type="project" value="InterPro"/>
</dbReference>
<keyword evidence="8" id="KW-1185">Reference proteome</keyword>
<feature type="transmembrane region" description="Helical" evidence="6">
    <location>
        <begin position="41"/>
        <end position="62"/>
    </location>
</feature>
<evidence type="ECO:0000313" key="8">
    <source>
        <dbReference type="Proteomes" id="UP001178507"/>
    </source>
</evidence>
<protein>
    <recommendedName>
        <fullName evidence="9">Ribose ABC transporter permease</fullName>
    </recommendedName>
</protein>
<evidence type="ECO:0000256" key="3">
    <source>
        <dbReference type="ARBA" id="ARBA00022692"/>
    </source>
</evidence>
<accession>A0AA36MJ92</accession>
<name>A0AA36MJ92_9DINO</name>
<dbReference type="Pfam" id="PF02653">
    <property type="entry name" value="BPD_transp_2"/>
    <property type="match status" value="1"/>
</dbReference>
<feature type="transmembrane region" description="Helical" evidence="6">
    <location>
        <begin position="161"/>
        <end position="183"/>
    </location>
</feature>
<gene>
    <name evidence="7" type="ORF">EVOR1521_LOCUS52</name>
</gene>
<evidence type="ECO:0000313" key="7">
    <source>
        <dbReference type="EMBL" id="CAJ1369407.1"/>
    </source>
</evidence>
<feature type="transmembrane region" description="Helical" evidence="6">
    <location>
        <begin position="292"/>
        <end position="313"/>
    </location>
</feature>
<keyword evidence="5 6" id="KW-0472">Membrane</keyword>
<feature type="transmembrane region" description="Helical" evidence="6">
    <location>
        <begin position="214"/>
        <end position="233"/>
    </location>
</feature>
<dbReference type="Proteomes" id="UP001178507">
    <property type="component" value="Unassembled WGS sequence"/>
</dbReference>
<keyword evidence="2" id="KW-1003">Cell membrane</keyword>
<feature type="transmembrane region" description="Helical" evidence="6">
    <location>
        <begin position="245"/>
        <end position="262"/>
    </location>
</feature>
<feature type="transmembrane region" description="Helical" evidence="6">
    <location>
        <begin position="69"/>
        <end position="86"/>
    </location>
</feature>
<evidence type="ECO:0008006" key="9">
    <source>
        <dbReference type="Google" id="ProtNLM"/>
    </source>
</evidence>
<dbReference type="EMBL" id="CAUJNA010000001">
    <property type="protein sequence ID" value="CAJ1369407.1"/>
    <property type="molecule type" value="Genomic_DNA"/>
</dbReference>
<dbReference type="AlphaFoldDB" id="A0AA36MJ92"/>
<dbReference type="InterPro" id="IPR001851">
    <property type="entry name" value="ABC_transp_permease"/>
</dbReference>
<feature type="transmembrane region" description="Helical" evidence="6">
    <location>
        <begin position="269"/>
        <end position="286"/>
    </location>
</feature>
<reference evidence="7" key="1">
    <citation type="submission" date="2023-08" db="EMBL/GenBank/DDBJ databases">
        <authorList>
            <person name="Chen Y."/>
            <person name="Shah S."/>
            <person name="Dougan E. K."/>
            <person name="Thang M."/>
            <person name="Chan C."/>
        </authorList>
    </citation>
    <scope>NUCLEOTIDE SEQUENCE</scope>
</reference>
<evidence type="ECO:0000256" key="5">
    <source>
        <dbReference type="ARBA" id="ARBA00023136"/>
    </source>
</evidence>
<feature type="transmembrane region" description="Helical" evidence="6">
    <location>
        <begin position="92"/>
        <end position="110"/>
    </location>
</feature>
<evidence type="ECO:0000256" key="2">
    <source>
        <dbReference type="ARBA" id="ARBA00022475"/>
    </source>
</evidence>
<sequence length="365" mass="38708">MKLSDRIEPFLAIIGPMVMILAILLFMGIAEPARYFRLSNLNLILLDAALYMPMAMAMTFVITQRGIDLSIGSVAALSSIIMAFLIKQYGFSAPVAIAIALLLGAVFGLINGLVITKFKVPDLIGTLAMDLVYRGFALVIAKGLVLARFPEIMTDIGRGQIPGFIPLPVVIGLFTMVLGYWLLKKTYFGRYTVAIGSNPEAAEMTGIAVDRYKIYAYVLMGASAALAGVMLTGKLNAIQATSAPYFNLHVIAAVVVGGTSLFGGRASMLGSLAGVLLLSMMINALVTLRIEFFWQSVASGVVIVSSVALYTWLQKKDRDGAKGLLAGLKTPESLRLLRLSGGLIAALALLLLIGTLLAGNPVASG</sequence>
<organism evidence="7 8">
    <name type="scientific">Effrenium voratum</name>
    <dbReference type="NCBI Taxonomy" id="2562239"/>
    <lineage>
        <taxon>Eukaryota</taxon>
        <taxon>Sar</taxon>
        <taxon>Alveolata</taxon>
        <taxon>Dinophyceae</taxon>
        <taxon>Suessiales</taxon>
        <taxon>Symbiodiniaceae</taxon>
        <taxon>Effrenium</taxon>
    </lineage>
</organism>
<dbReference type="CDD" id="cd06579">
    <property type="entry name" value="TM_PBP1_transp_AraH_like"/>
    <property type="match status" value="1"/>
</dbReference>
<dbReference type="PANTHER" id="PTHR32196:SF72">
    <property type="entry name" value="RIBOSE IMPORT PERMEASE PROTEIN RBSC"/>
    <property type="match status" value="1"/>
</dbReference>
<dbReference type="PANTHER" id="PTHR32196">
    <property type="entry name" value="ABC TRANSPORTER PERMEASE PROTEIN YPHD-RELATED-RELATED"/>
    <property type="match status" value="1"/>
</dbReference>
<evidence type="ECO:0000256" key="6">
    <source>
        <dbReference type="SAM" id="Phobius"/>
    </source>
</evidence>
<keyword evidence="3 6" id="KW-0812">Transmembrane</keyword>
<comment type="subcellular location">
    <subcellularLocation>
        <location evidence="1">Cell membrane</location>
        <topology evidence="1">Multi-pass membrane protein</topology>
    </subcellularLocation>
</comment>
<feature type="transmembrane region" description="Helical" evidence="6">
    <location>
        <begin position="334"/>
        <end position="358"/>
    </location>
</feature>
<comment type="caution">
    <text evidence="7">The sequence shown here is derived from an EMBL/GenBank/DDBJ whole genome shotgun (WGS) entry which is preliminary data.</text>
</comment>
<feature type="transmembrane region" description="Helical" evidence="6">
    <location>
        <begin position="131"/>
        <end position="149"/>
    </location>
</feature>